<dbReference type="Pfam" id="PF11306">
    <property type="entry name" value="DUF3108"/>
    <property type="match status" value="1"/>
</dbReference>
<evidence type="ECO:0000256" key="2">
    <source>
        <dbReference type="SAM" id="SignalP"/>
    </source>
</evidence>
<keyword evidence="2" id="KW-0732">Signal</keyword>
<feature type="signal peptide" evidence="2">
    <location>
        <begin position="1"/>
        <end position="23"/>
    </location>
</feature>
<accession>A0A1G5F9Y4</accession>
<proteinExistence type="predicted"/>
<dbReference type="InterPro" id="IPR021457">
    <property type="entry name" value="DUF3108"/>
</dbReference>
<evidence type="ECO:0000313" key="3">
    <source>
        <dbReference type="EMBL" id="SCY36059.1"/>
    </source>
</evidence>
<dbReference type="Proteomes" id="UP000183104">
    <property type="component" value="Unassembled WGS sequence"/>
</dbReference>
<evidence type="ECO:0008006" key="5">
    <source>
        <dbReference type="Google" id="ProtNLM"/>
    </source>
</evidence>
<sequence length="266" mass="30381">MARRPLRPLLLFAGLLFALPAPAQDDAASSSAGWEIRFEELYYDVSWSGMKAGKGMFRAYPTHTGLILRAQICSSGLVDVFYPIRDQVYTSTRLKNDELVPKHNRITQIERGRTKEKTLDFQYGGEVLYRKGDKEKTIEIPDGTLDVLSAIYAIRRMPLDEQEERRLSLIDGDKLKTLVVPVMDRVEKDGKELLRVQPYTVGPDGKRKGGDDWLLHLTADRRIPVRMNLDLSFGSLDMRLTKVRHEPGDDPDSPRMFCDDEVKMPR</sequence>
<protein>
    <recommendedName>
        <fullName evidence="5">DUF3108 domain-containing protein</fullName>
    </recommendedName>
</protein>
<dbReference type="EMBL" id="FMUN01000005">
    <property type="protein sequence ID" value="SCY36059.1"/>
    <property type="molecule type" value="Genomic_DNA"/>
</dbReference>
<dbReference type="OrthoDB" id="9806641at2"/>
<name>A0A1G5F9Y4_9GAMM</name>
<evidence type="ECO:0000256" key="1">
    <source>
        <dbReference type="SAM" id="MobiDB-lite"/>
    </source>
</evidence>
<gene>
    <name evidence="3" type="ORF">SAMN05661077_1874</name>
</gene>
<dbReference type="AlphaFoldDB" id="A0A1G5F9Y4"/>
<feature type="region of interest" description="Disordered" evidence="1">
    <location>
        <begin position="244"/>
        <end position="266"/>
    </location>
</feature>
<feature type="chain" id="PRO_5010353628" description="DUF3108 domain-containing protein" evidence="2">
    <location>
        <begin position="24"/>
        <end position="266"/>
    </location>
</feature>
<keyword evidence="4" id="KW-1185">Reference proteome</keyword>
<dbReference type="STRING" id="381306.AN478_04510"/>
<evidence type="ECO:0000313" key="4">
    <source>
        <dbReference type="Proteomes" id="UP000183104"/>
    </source>
</evidence>
<reference evidence="4" key="1">
    <citation type="submission" date="2016-10" db="EMBL/GenBank/DDBJ databases">
        <authorList>
            <person name="Varghese N."/>
        </authorList>
    </citation>
    <scope>NUCLEOTIDE SEQUENCE [LARGE SCALE GENOMIC DNA]</scope>
    <source>
        <strain evidence="4">HL 19</strain>
    </source>
</reference>
<organism evidence="3 4">
    <name type="scientific">Thiohalorhabdus denitrificans</name>
    <dbReference type="NCBI Taxonomy" id="381306"/>
    <lineage>
        <taxon>Bacteria</taxon>
        <taxon>Pseudomonadati</taxon>
        <taxon>Pseudomonadota</taxon>
        <taxon>Gammaproteobacteria</taxon>
        <taxon>Thiohalorhabdales</taxon>
        <taxon>Thiohalorhabdaceae</taxon>
        <taxon>Thiohalorhabdus</taxon>
    </lineage>
</organism>
<dbReference type="RefSeq" id="WP_082432819.1">
    <property type="nucleotide sequence ID" value="NZ_FMUN01000005.1"/>
</dbReference>
<feature type="compositionally biased region" description="Basic and acidic residues" evidence="1">
    <location>
        <begin position="257"/>
        <end position="266"/>
    </location>
</feature>